<dbReference type="EMBL" id="RZNB01000002">
    <property type="protein sequence ID" value="RWZ52025.1"/>
    <property type="molecule type" value="Genomic_DNA"/>
</dbReference>
<reference evidence="2 3" key="1">
    <citation type="submission" date="2018-12" db="EMBL/GenBank/DDBJ databases">
        <authorList>
            <person name="Li F."/>
        </authorList>
    </citation>
    <scope>NUCLEOTIDE SEQUENCE [LARGE SCALE GENOMIC DNA]</scope>
    <source>
        <strain evidence="2 3">11W25H-1</strain>
    </source>
</reference>
<dbReference type="Pfam" id="PF13412">
    <property type="entry name" value="HTH_24"/>
    <property type="match status" value="1"/>
</dbReference>
<dbReference type="SUPFAM" id="SSF53067">
    <property type="entry name" value="Actin-like ATPase domain"/>
    <property type="match status" value="1"/>
</dbReference>
<comment type="caution">
    <text evidence="2">The sequence shown here is derived from an EMBL/GenBank/DDBJ whole genome shotgun (WGS) entry which is preliminary data.</text>
</comment>
<dbReference type="InterPro" id="IPR011991">
    <property type="entry name" value="ArsR-like_HTH"/>
</dbReference>
<dbReference type="AlphaFoldDB" id="A0A3S3ZBQ5"/>
<dbReference type="Proteomes" id="UP000288547">
    <property type="component" value="Unassembled WGS sequence"/>
</dbReference>
<dbReference type="InterPro" id="IPR036388">
    <property type="entry name" value="WH-like_DNA-bd_sf"/>
</dbReference>
<dbReference type="Gene3D" id="3.30.420.40">
    <property type="match status" value="2"/>
</dbReference>
<protein>
    <submittedName>
        <fullName evidence="2">ROK family transcriptional regulator</fullName>
    </submittedName>
</protein>
<dbReference type="SUPFAM" id="SSF46785">
    <property type="entry name" value="Winged helix' DNA-binding domain"/>
    <property type="match status" value="1"/>
</dbReference>
<accession>A0A3S3ZBQ5</accession>
<organism evidence="2 3">
    <name type="scientific">Labedella phragmitis</name>
    <dbReference type="NCBI Taxonomy" id="2498849"/>
    <lineage>
        <taxon>Bacteria</taxon>
        <taxon>Bacillati</taxon>
        <taxon>Actinomycetota</taxon>
        <taxon>Actinomycetes</taxon>
        <taxon>Micrococcales</taxon>
        <taxon>Microbacteriaceae</taxon>
        <taxon>Labedella</taxon>
    </lineage>
</organism>
<dbReference type="InterPro" id="IPR000600">
    <property type="entry name" value="ROK"/>
</dbReference>
<sequence>MLNDRKALALLIEHGPLTKNELARRSGLSKPTAAEMVRRLEEAELISVDGEQTGRRGPAAVTYGVRADREVGVAIDVTPSVVRSVVVDVTGREYPVHAEPLIANGTSAGVVLQNAIDAASAAAGVLSSAITAVSVGIQAAVDPRTDELLYNDFMPGWPRQRVRSSLSEELGVDVVIENDANLAAVAERSLGGGADVSSFALLWIGEGLGVAVDIGGRIHRGATGGAGEIGYLAASPHMHAADSGELVQDLVAAAVLVDLARDHGLSVDGYPELLALLGSDLAASPRLADLLDDLAPRVGTAMLPLVAVLDPELVVLAGPTGSFAGVPLAQRVERWMADNTRWSPRVATALVDDAPVLRGARLVLLDTVRAAILDSVAALGT</sequence>
<dbReference type="CDD" id="cd00090">
    <property type="entry name" value="HTH_ARSR"/>
    <property type="match status" value="1"/>
</dbReference>
<dbReference type="Pfam" id="PF00480">
    <property type="entry name" value="ROK"/>
    <property type="match status" value="1"/>
</dbReference>
<evidence type="ECO:0000256" key="1">
    <source>
        <dbReference type="ARBA" id="ARBA00006479"/>
    </source>
</evidence>
<gene>
    <name evidence="2" type="ORF">ELQ90_04755</name>
</gene>
<evidence type="ECO:0000313" key="2">
    <source>
        <dbReference type="EMBL" id="RWZ52025.1"/>
    </source>
</evidence>
<dbReference type="InterPro" id="IPR043129">
    <property type="entry name" value="ATPase_NBD"/>
</dbReference>
<dbReference type="OrthoDB" id="3523179at2"/>
<dbReference type="InterPro" id="IPR036390">
    <property type="entry name" value="WH_DNA-bd_sf"/>
</dbReference>
<name>A0A3S3ZBQ5_9MICO</name>
<dbReference type="PANTHER" id="PTHR18964:SF149">
    <property type="entry name" value="BIFUNCTIONAL UDP-N-ACETYLGLUCOSAMINE 2-EPIMERASE_N-ACETYLMANNOSAMINE KINASE"/>
    <property type="match status" value="1"/>
</dbReference>
<dbReference type="PANTHER" id="PTHR18964">
    <property type="entry name" value="ROK (REPRESSOR, ORF, KINASE) FAMILY"/>
    <property type="match status" value="1"/>
</dbReference>
<proteinExistence type="inferred from homology"/>
<comment type="similarity">
    <text evidence="1">Belongs to the ROK (NagC/XylR) family.</text>
</comment>
<dbReference type="Gene3D" id="1.10.10.10">
    <property type="entry name" value="Winged helix-like DNA-binding domain superfamily/Winged helix DNA-binding domain"/>
    <property type="match status" value="1"/>
</dbReference>
<evidence type="ECO:0000313" key="3">
    <source>
        <dbReference type="Proteomes" id="UP000288547"/>
    </source>
</evidence>
<keyword evidence="3" id="KW-1185">Reference proteome</keyword>